<evidence type="ECO:0000256" key="11">
    <source>
        <dbReference type="PIRNR" id="PIRNR006268"/>
    </source>
</evidence>
<feature type="binding site" evidence="12">
    <location>
        <position position="293"/>
    </location>
    <ligand>
        <name>Mg(2+)</name>
        <dbReference type="ChEBI" id="CHEBI:18420"/>
    </ligand>
</feature>
<dbReference type="InterPro" id="IPR003374">
    <property type="entry name" value="ApbE-like_sf"/>
</dbReference>
<keyword evidence="13" id="KW-0472">Membrane</keyword>
<dbReference type="GO" id="GO:0005886">
    <property type="term" value="C:plasma membrane"/>
    <property type="evidence" value="ECO:0007669"/>
    <property type="project" value="UniProtKB-SubCell"/>
</dbReference>
<gene>
    <name evidence="14" type="ORF">SAMN05216271_1030</name>
</gene>
<comment type="cofactor">
    <cofactor evidence="12">
        <name>Mg(2+)</name>
        <dbReference type="ChEBI" id="CHEBI:18420"/>
    </cofactor>
    <cofactor evidence="12">
        <name>Mn(2+)</name>
        <dbReference type="ChEBI" id="CHEBI:29035"/>
    </cofactor>
    <text evidence="12">Magnesium. Can also use manganese.</text>
</comment>
<evidence type="ECO:0000256" key="10">
    <source>
        <dbReference type="ARBA" id="ARBA00048540"/>
    </source>
</evidence>
<keyword evidence="5 11" id="KW-0808">Transferase</keyword>
<keyword evidence="13" id="KW-0997">Cell inner membrane</keyword>
<comment type="function">
    <text evidence="13">Flavin transferase that catalyzes the transfer of the FMN moiety of FAD and its covalent binding to the hydroxyl group of a threonine residue in a target flavoprotein.</text>
</comment>
<keyword evidence="13" id="KW-0732">Signal</keyword>
<proteinExistence type="inferred from homology"/>
<dbReference type="PANTHER" id="PTHR30040:SF2">
    <property type="entry name" value="FAD:PROTEIN FMN TRANSFERASE"/>
    <property type="match status" value="1"/>
</dbReference>
<feature type="binding site" evidence="12">
    <location>
        <position position="289"/>
    </location>
    <ligand>
        <name>Mg(2+)</name>
        <dbReference type="ChEBI" id="CHEBI:18420"/>
    </ligand>
</feature>
<dbReference type="Pfam" id="PF02424">
    <property type="entry name" value="ApbE"/>
    <property type="match status" value="1"/>
</dbReference>
<evidence type="ECO:0000256" key="4">
    <source>
        <dbReference type="ARBA" id="ARBA00022630"/>
    </source>
</evidence>
<protein>
    <recommendedName>
        <fullName evidence="3 11">FAD:protein FMN transferase</fullName>
        <ecNumber evidence="2 11">2.7.1.180</ecNumber>
    </recommendedName>
    <alternativeName>
        <fullName evidence="9 11">Flavin transferase</fullName>
    </alternativeName>
</protein>
<keyword evidence="8 11" id="KW-0460">Magnesium</keyword>
<organism evidence="14 15">
    <name type="scientific">Halopseudomonas sabulinigri</name>
    <dbReference type="NCBI Taxonomy" id="472181"/>
    <lineage>
        <taxon>Bacteria</taxon>
        <taxon>Pseudomonadati</taxon>
        <taxon>Pseudomonadota</taxon>
        <taxon>Gammaproteobacteria</taxon>
        <taxon>Pseudomonadales</taxon>
        <taxon>Pseudomonadaceae</taxon>
        <taxon>Halopseudomonas</taxon>
    </lineage>
</organism>
<feature type="chain" id="PRO_5009029163" description="FAD:protein FMN transferase" evidence="13">
    <location>
        <begin position="25"/>
        <end position="340"/>
    </location>
</feature>
<comment type="subcellular location">
    <subcellularLocation>
        <location evidence="13">Cell inner membrane</location>
        <topology evidence="13">Lipid-anchor</topology>
        <orientation evidence="13">Periplasmic side</orientation>
    </subcellularLocation>
</comment>
<dbReference type="GO" id="GO:0016740">
    <property type="term" value="F:transferase activity"/>
    <property type="evidence" value="ECO:0007669"/>
    <property type="project" value="UniProtKB-UniRule"/>
</dbReference>
<dbReference type="RefSeq" id="WP_092284467.1">
    <property type="nucleotide sequence ID" value="NZ_LT629763.1"/>
</dbReference>
<reference evidence="15" key="1">
    <citation type="submission" date="2016-10" db="EMBL/GenBank/DDBJ databases">
        <authorList>
            <person name="Varghese N."/>
            <person name="Submissions S."/>
        </authorList>
    </citation>
    <scope>NUCLEOTIDE SEQUENCE [LARGE SCALE GENOMIC DNA]</scope>
    <source>
        <strain evidence="15">JCM 14963</strain>
    </source>
</reference>
<keyword evidence="6 11" id="KW-0479">Metal-binding</keyword>
<evidence type="ECO:0000256" key="6">
    <source>
        <dbReference type="ARBA" id="ARBA00022723"/>
    </source>
</evidence>
<dbReference type="EC" id="2.7.1.180" evidence="2 11"/>
<evidence type="ECO:0000256" key="9">
    <source>
        <dbReference type="ARBA" id="ARBA00031306"/>
    </source>
</evidence>
<dbReference type="AlphaFoldDB" id="A0A1H1NZS6"/>
<dbReference type="PROSITE" id="PS51257">
    <property type="entry name" value="PROKAR_LIPOPROTEIN"/>
    <property type="match status" value="1"/>
</dbReference>
<dbReference type="SUPFAM" id="SSF143631">
    <property type="entry name" value="ApbE-like"/>
    <property type="match status" value="1"/>
</dbReference>
<comment type="catalytic activity">
    <reaction evidence="10 11 13">
        <text>L-threonyl-[protein] + FAD = FMN-L-threonyl-[protein] + AMP + H(+)</text>
        <dbReference type="Rhea" id="RHEA:36847"/>
        <dbReference type="Rhea" id="RHEA-COMP:11060"/>
        <dbReference type="Rhea" id="RHEA-COMP:11061"/>
        <dbReference type="ChEBI" id="CHEBI:15378"/>
        <dbReference type="ChEBI" id="CHEBI:30013"/>
        <dbReference type="ChEBI" id="CHEBI:57692"/>
        <dbReference type="ChEBI" id="CHEBI:74257"/>
        <dbReference type="ChEBI" id="CHEBI:456215"/>
        <dbReference type="EC" id="2.7.1.180"/>
    </reaction>
</comment>
<keyword evidence="7 11" id="KW-0274">FAD</keyword>
<comment type="similarity">
    <text evidence="1 11 13">Belongs to the ApbE family.</text>
</comment>
<keyword evidence="13 14" id="KW-0449">Lipoprotein</keyword>
<keyword evidence="13" id="KW-1003">Cell membrane</keyword>
<dbReference type="OrthoDB" id="9778595at2"/>
<dbReference type="Proteomes" id="UP000243413">
    <property type="component" value="Chromosome I"/>
</dbReference>
<accession>A0A1H1NZS6</accession>
<dbReference type="PIRSF" id="PIRSF006268">
    <property type="entry name" value="ApbE"/>
    <property type="match status" value="1"/>
</dbReference>
<dbReference type="EMBL" id="LT629763">
    <property type="protein sequence ID" value="SDS04496.1"/>
    <property type="molecule type" value="Genomic_DNA"/>
</dbReference>
<evidence type="ECO:0000313" key="15">
    <source>
        <dbReference type="Proteomes" id="UP000243413"/>
    </source>
</evidence>
<dbReference type="Gene3D" id="3.10.520.10">
    <property type="entry name" value="ApbE-like domains"/>
    <property type="match status" value="1"/>
</dbReference>
<dbReference type="InterPro" id="IPR024932">
    <property type="entry name" value="ApbE"/>
</dbReference>
<feature type="signal peptide" evidence="13">
    <location>
        <begin position="1"/>
        <end position="24"/>
    </location>
</feature>
<dbReference type="PANTHER" id="PTHR30040">
    <property type="entry name" value="THIAMINE BIOSYNTHESIS LIPOPROTEIN APBE"/>
    <property type="match status" value="1"/>
</dbReference>
<evidence type="ECO:0000256" key="1">
    <source>
        <dbReference type="ARBA" id="ARBA00008282"/>
    </source>
</evidence>
<keyword evidence="4 11" id="KW-0285">Flavoprotein</keyword>
<dbReference type="GO" id="GO:0046872">
    <property type="term" value="F:metal ion binding"/>
    <property type="evidence" value="ECO:0007669"/>
    <property type="project" value="UniProtKB-UniRule"/>
</dbReference>
<evidence type="ECO:0000256" key="2">
    <source>
        <dbReference type="ARBA" id="ARBA00011955"/>
    </source>
</evidence>
<evidence type="ECO:0000256" key="5">
    <source>
        <dbReference type="ARBA" id="ARBA00022679"/>
    </source>
</evidence>
<feature type="binding site" evidence="12">
    <location>
        <position position="175"/>
    </location>
    <ligand>
        <name>Mg(2+)</name>
        <dbReference type="ChEBI" id="CHEBI:18420"/>
    </ligand>
</feature>
<evidence type="ECO:0000256" key="13">
    <source>
        <dbReference type="RuleBase" id="RU363002"/>
    </source>
</evidence>
<evidence type="ECO:0000256" key="3">
    <source>
        <dbReference type="ARBA" id="ARBA00016337"/>
    </source>
</evidence>
<evidence type="ECO:0000313" key="14">
    <source>
        <dbReference type="EMBL" id="SDS04496.1"/>
    </source>
</evidence>
<dbReference type="STRING" id="472181.SAMN05216271_1030"/>
<sequence>MRLRFSRPVIAVAFAAALTGCFNSVDPVAEMYGATMGSTYSIKWVPSEHSPEPDALQQDIEEMLAHFDKEVSNWRSDSDLAHFNDASAGTCMSMPQSVIDMVQLTDKLYIDSDGSFDITVAPLLKLWGFHGGEEHQAPHPDQLQQAMLNVGQQHLHIRADGQLCKDVALSLDLSSLAAGYMIDRVVERLASYGVTNYMVEMTGELKAAGHKPGNRPWRIAIEEPRDDERVAQMILALDGESVSTSGDYRNYYEVDGQRFSHTFDARSGHPVMHKLAAVTVLDDTAAEADALSTLLMIMGEDRGWDYAIAHDIPAFFVIRDGEVFVSKGTPQFNALAQSEE</sequence>
<evidence type="ECO:0000256" key="12">
    <source>
        <dbReference type="PIRSR" id="PIRSR006268-2"/>
    </source>
</evidence>
<name>A0A1H1NZS6_9GAMM</name>
<evidence type="ECO:0000256" key="7">
    <source>
        <dbReference type="ARBA" id="ARBA00022827"/>
    </source>
</evidence>
<evidence type="ECO:0000256" key="8">
    <source>
        <dbReference type="ARBA" id="ARBA00022842"/>
    </source>
</evidence>